<proteinExistence type="predicted"/>
<dbReference type="Proteomes" id="UP000036873">
    <property type="component" value="Unassembled WGS sequence"/>
</dbReference>
<dbReference type="RefSeq" id="WP_050741425.1">
    <property type="nucleotide sequence ID" value="NZ_LGYO01000045.1"/>
</dbReference>
<evidence type="ECO:0000259" key="1">
    <source>
        <dbReference type="Pfam" id="PF13349"/>
    </source>
</evidence>
<dbReference type="Pfam" id="PF13349">
    <property type="entry name" value="DUF4097"/>
    <property type="match status" value="1"/>
</dbReference>
<name>A0A0L6TWS2_9FIRM</name>
<gene>
    <name evidence="2" type="ORF">AKG39_16065</name>
</gene>
<keyword evidence="3" id="KW-1185">Reference proteome</keyword>
<feature type="domain" description="DUF4097" evidence="1">
    <location>
        <begin position="56"/>
        <end position="246"/>
    </location>
</feature>
<evidence type="ECO:0000313" key="3">
    <source>
        <dbReference type="Proteomes" id="UP000036873"/>
    </source>
</evidence>
<dbReference type="EMBL" id="LGYO01000045">
    <property type="protein sequence ID" value="KNZ40703.1"/>
    <property type="molecule type" value="Genomic_DNA"/>
</dbReference>
<comment type="caution">
    <text evidence="2">The sequence shown here is derived from an EMBL/GenBank/DDBJ whole genome shotgun (WGS) entry which is preliminary data.</text>
</comment>
<protein>
    <recommendedName>
        <fullName evidence="1">DUF4097 domain-containing protein</fullName>
    </recommendedName>
</protein>
<sequence length="316" mass="33002">MNSITKKLLIVAGALIILGTALGITATTMVGFNWASLGTRQQPYEEKSYTYDLAGITDLSVSDVSADVIFVSSNEDAIKIDCYENEKEYYDINVSANGQLRVNYSSHKRWFEFIGINFHSPERTLTVSVPSKFTGAVNASTVSGDITMSKLGLSEALAVSTTSGEISLNDIVAAGKSSAASVSGDIELKAIKINGDLKLSTTSGSSKVSSAQIAGDLSLNSISGDDDLEKTTVENNVSLESTSGKVVFNDLIGNDISISTISGDVSGNIIGDPNTYSIKANTVSGDINLPPSANGTKLLDISTTSGDIDITINAGV</sequence>
<evidence type="ECO:0000313" key="2">
    <source>
        <dbReference type="EMBL" id="KNZ40703.1"/>
    </source>
</evidence>
<dbReference type="InterPro" id="IPR025164">
    <property type="entry name" value="Toastrack_DUF4097"/>
</dbReference>
<reference evidence="3" key="1">
    <citation type="submission" date="2015-07" db="EMBL/GenBank/DDBJ databases">
        <title>Draft genome sequence of Acetobacterium bakii DSM 8293, a potential psychrophilic chemical producer through syngas fermentation.</title>
        <authorList>
            <person name="Song Y."/>
            <person name="Hwang S."/>
            <person name="Cho B.-K."/>
        </authorList>
    </citation>
    <scope>NUCLEOTIDE SEQUENCE [LARGE SCALE GENOMIC DNA]</scope>
    <source>
        <strain evidence="3">DSM 8239</strain>
    </source>
</reference>
<dbReference type="AlphaFoldDB" id="A0A0L6TWS2"/>
<organism evidence="2 3">
    <name type="scientific">Acetobacterium bakii</name>
    <dbReference type="NCBI Taxonomy" id="52689"/>
    <lineage>
        <taxon>Bacteria</taxon>
        <taxon>Bacillati</taxon>
        <taxon>Bacillota</taxon>
        <taxon>Clostridia</taxon>
        <taxon>Eubacteriales</taxon>
        <taxon>Eubacteriaceae</taxon>
        <taxon>Acetobacterium</taxon>
    </lineage>
</organism>
<accession>A0A0L6TWS2</accession>
<dbReference type="OrthoDB" id="1778120at2"/>
<dbReference type="STRING" id="52689.AKG39_16065"/>